<proteinExistence type="predicted"/>
<dbReference type="OrthoDB" id="2322999at2759"/>
<protein>
    <submittedName>
        <fullName evidence="1">Uncharacterized protein</fullName>
    </submittedName>
</protein>
<accession>A0A9W8TD25</accession>
<evidence type="ECO:0000313" key="2">
    <source>
        <dbReference type="Proteomes" id="UP001140502"/>
    </source>
</evidence>
<evidence type="ECO:0000313" key="1">
    <source>
        <dbReference type="EMBL" id="KAJ4310439.1"/>
    </source>
</evidence>
<name>A0A9W8TD25_9HYPO</name>
<comment type="caution">
    <text evidence="1">The sequence shown here is derived from an EMBL/GenBank/DDBJ whole genome shotgun (WGS) entry which is preliminary data.</text>
</comment>
<organism evidence="1 2">
    <name type="scientific">Fusarium piperis</name>
    <dbReference type="NCBI Taxonomy" id="1435070"/>
    <lineage>
        <taxon>Eukaryota</taxon>
        <taxon>Fungi</taxon>
        <taxon>Dikarya</taxon>
        <taxon>Ascomycota</taxon>
        <taxon>Pezizomycotina</taxon>
        <taxon>Sordariomycetes</taxon>
        <taxon>Hypocreomycetidae</taxon>
        <taxon>Hypocreales</taxon>
        <taxon>Nectriaceae</taxon>
        <taxon>Fusarium</taxon>
        <taxon>Fusarium solani species complex</taxon>
    </lineage>
</organism>
<keyword evidence="2" id="KW-1185">Reference proteome</keyword>
<dbReference type="EMBL" id="JAPEUR010000378">
    <property type="protein sequence ID" value="KAJ4310439.1"/>
    <property type="molecule type" value="Genomic_DNA"/>
</dbReference>
<dbReference type="AlphaFoldDB" id="A0A9W8TD25"/>
<gene>
    <name evidence="1" type="ORF">N0V84_010971</name>
</gene>
<sequence length="256" mass="28691">MATPLAINIQNTPGLFDAPTTADLRESSATYNELPHIETQSNIPQQHLTALLTILSRYGLEKVFGFHLIHRHDEIGGDMVRIEASLKSEPGTWTKPVPIDHANLANIHGSLFMLQRDGRLVAYEYREGQPEPFLSADNPPFFQELAEYILKNDLARLIALEVLDRRHLHHDSWAEYELEGGSTVVLAKPRTNRGNFARATGWTHNPDKALVDGDPQPGTHYENTTKGTHRVFVSKSSLQDEKGLMDALRAMDILKA</sequence>
<dbReference type="Proteomes" id="UP001140502">
    <property type="component" value="Unassembled WGS sequence"/>
</dbReference>
<reference evidence="1" key="1">
    <citation type="submission" date="2022-10" db="EMBL/GenBank/DDBJ databases">
        <title>Tapping the CABI collections for fungal endophytes: first genome assemblies for Collariella, Neodidymelliopsis, Ascochyta clinopodiicola, Didymella pomorum, Didymosphaeria variabile, Neocosmospora piperis and Neocucurbitaria cava.</title>
        <authorList>
            <person name="Hill R."/>
        </authorList>
    </citation>
    <scope>NUCLEOTIDE SEQUENCE</scope>
    <source>
        <strain evidence="1">IMI 366586</strain>
    </source>
</reference>